<keyword evidence="2 5" id="KW-0808">Transferase</keyword>
<dbReference type="GO" id="GO:0016757">
    <property type="term" value="F:glycosyltransferase activity"/>
    <property type="evidence" value="ECO:0007669"/>
    <property type="project" value="UniProtKB-KW"/>
</dbReference>
<keyword evidence="1" id="KW-0328">Glycosyltransferase</keyword>
<dbReference type="Pfam" id="PF13439">
    <property type="entry name" value="Glyco_transf_4"/>
    <property type="match status" value="1"/>
</dbReference>
<evidence type="ECO:0000256" key="2">
    <source>
        <dbReference type="ARBA" id="ARBA00022679"/>
    </source>
</evidence>
<dbReference type="AlphaFoldDB" id="A0A7W0HQ03"/>
<dbReference type="Pfam" id="PF00534">
    <property type="entry name" value="Glycos_transf_1"/>
    <property type="match status" value="1"/>
</dbReference>
<dbReference type="SUPFAM" id="SSF53756">
    <property type="entry name" value="UDP-Glycosyltransferase/glycogen phosphorylase"/>
    <property type="match status" value="1"/>
</dbReference>
<dbReference type="InterPro" id="IPR001296">
    <property type="entry name" value="Glyco_trans_1"/>
</dbReference>
<reference evidence="5 6" key="1">
    <citation type="submission" date="2020-07" db="EMBL/GenBank/DDBJ databases">
        <title>Genomic Encyclopedia of Type Strains, Phase IV (KMG-IV): sequencing the most valuable type-strain genomes for metagenomic binning, comparative biology and taxonomic classification.</title>
        <authorList>
            <person name="Goeker M."/>
        </authorList>
    </citation>
    <scope>NUCLEOTIDE SEQUENCE [LARGE SCALE GENOMIC DNA]</scope>
    <source>
        <strain evidence="5 6">DSM 45533</strain>
    </source>
</reference>
<dbReference type="InterPro" id="IPR050194">
    <property type="entry name" value="Glycosyltransferase_grp1"/>
</dbReference>
<comment type="caution">
    <text evidence="5">The sequence shown here is derived from an EMBL/GenBank/DDBJ whole genome shotgun (WGS) entry which is preliminary data.</text>
</comment>
<evidence type="ECO:0000256" key="1">
    <source>
        <dbReference type="ARBA" id="ARBA00022676"/>
    </source>
</evidence>
<dbReference type="EMBL" id="JACDUR010000003">
    <property type="protein sequence ID" value="MBA2891400.1"/>
    <property type="molecule type" value="Genomic_DNA"/>
</dbReference>
<dbReference type="InterPro" id="IPR028098">
    <property type="entry name" value="Glyco_trans_4-like_N"/>
</dbReference>
<dbReference type="Proteomes" id="UP000530928">
    <property type="component" value="Unassembled WGS sequence"/>
</dbReference>
<evidence type="ECO:0000313" key="6">
    <source>
        <dbReference type="Proteomes" id="UP000530928"/>
    </source>
</evidence>
<dbReference type="GO" id="GO:1901137">
    <property type="term" value="P:carbohydrate derivative biosynthetic process"/>
    <property type="evidence" value="ECO:0007669"/>
    <property type="project" value="UniProtKB-ARBA"/>
</dbReference>
<protein>
    <submittedName>
        <fullName evidence="5">Glycosyltransferase involved in cell wall biosynthesis</fullName>
    </submittedName>
</protein>
<dbReference type="PANTHER" id="PTHR45947">
    <property type="entry name" value="SULFOQUINOVOSYL TRANSFERASE SQD2"/>
    <property type="match status" value="1"/>
</dbReference>
<gene>
    <name evidence="5" type="ORF">HNR30_002741</name>
</gene>
<dbReference type="Gene3D" id="3.40.50.2000">
    <property type="entry name" value="Glycogen Phosphorylase B"/>
    <property type="match status" value="2"/>
</dbReference>
<feature type="domain" description="Glycosyltransferase subfamily 4-like N-terminal" evidence="4">
    <location>
        <begin position="13"/>
        <end position="169"/>
    </location>
</feature>
<sequence>MKILHVITGLEAGGAERQLRDLVARQRFASEVAVLTRPGLISQVMQADGVKVHHLGMRNNRDVRVLVPLWRLVRSGGYDVIHTHLFRAGLYGRIAAWMAGTSVVVASEHSIGDQHFEGRRITGAIRALSRAVERLGNVTIAVSSAAARRLAGWGIPAERIEVIANGVDAKAFAFDPAVRQSTRTQLTIPSGGIVVGAVGRLEPGKRFDVLIEAIATIPDTVLLLVGDGPERARLVELARRLGILHRVILTGASDEVPALLSAMDVFAAPSQEETFGLAVIEAMACGLPVLYSACPALEELPADAAPGARRLPSTAEHYHRAISDLIHTGISRLPPSPAVAHYSIELHVERVEALYTRVRDQRSQSKVISPAGRKQ</sequence>
<dbReference type="PANTHER" id="PTHR45947:SF3">
    <property type="entry name" value="SULFOQUINOVOSYL TRANSFERASE SQD2"/>
    <property type="match status" value="1"/>
</dbReference>
<evidence type="ECO:0000313" key="5">
    <source>
        <dbReference type="EMBL" id="MBA2891400.1"/>
    </source>
</evidence>
<accession>A0A7W0HQ03</accession>
<feature type="domain" description="Glycosyl transferase family 1" evidence="3">
    <location>
        <begin position="179"/>
        <end position="329"/>
    </location>
</feature>
<organism evidence="5 6">
    <name type="scientific">Nonomuraea soli</name>
    <dbReference type="NCBI Taxonomy" id="1032476"/>
    <lineage>
        <taxon>Bacteria</taxon>
        <taxon>Bacillati</taxon>
        <taxon>Actinomycetota</taxon>
        <taxon>Actinomycetes</taxon>
        <taxon>Streptosporangiales</taxon>
        <taxon>Streptosporangiaceae</taxon>
        <taxon>Nonomuraea</taxon>
    </lineage>
</organism>
<evidence type="ECO:0000259" key="4">
    <source>
        <dbReference type="Pfam" id="PF13439"/>
    </source>
</evidence>
<proteinExistence type="predicted"/>
<name>A0A7W0HQ03_9ACTN</name>
<evidence type="ECO:0000259" key="3">
    <source>
        <dbReference type="Pfam" id="PF00534"/>
    </source>
</evidence>
<dbReference type="RefSeq" id="WP_181610202.1">
    <property type="nucleotide sequence ID" value="NZ_BAABAM010000002.1"/>
</dbReference>
<keyword evidence="6" id="KW-1185">Reference proteome</keyword>